<dbReference type="Pfam" id="PF03175">
    <property type="entry name" value="DNA_pol_B_2"/>
    <property type="match status" value="1"/>
</dbReference>
<dbReference type="Proteomes" id="UP001500635">
    <property type="component" value="Unassembled WGS sequence"/>
</dbReference>
<keyword evidence="7" id="KW-0238">DNA-binding</keyword>
<dbReference type="RefSeq" id="WP_345000336.1">
    <property type="nucleotide sequence ID" value="NZ_BAABFR010000108.1"/>
</dbReference>
<sequence>MNDGDRDLLPVAVRAWTDAPRATRRAQRSEPIQHVLVIDTETTTDEAQALNFGCFRYCHIDGDGRVVTVAEGLFYADDLPERHPDGHAVLRSYAAQQSADVDMKYTGGSVDWRLNLMPLSVFVRDWLRLAYEPRRGRAWGPATVVMFNAPFDLSRLAGNVSDARGTGKAHVFAGGFSLAPWVDADGHPAGWFPRLRVKSIDSKRALIGFSQIDPEKKISTGDFVDLRTVAFALTGNSHSLATACETFRVEHGKTATSEHGLITPEYIRYCRDDVRATTELFENTSAEYARHPIALPVSKAFSPASIAKAYLRAMGITPILERHPNVTNQALGYAMSAYYGGRAEAHIRNTPVPVVVCDFTSMYPTVDVLMNLWGLLTHEDTVTEDATDDFRALLDSVTLDGCFRPDLWPQLVGIAQIVPDGDVLPVRAAYGDTPGWNIGVNHLTSDHPLWYTLPDILASTLLTGKPPRVLRAVRFTSSRNLLHGLTEVRLRGEVPVDPATDDFFRTVVEERQRVKTAGQGHPDNCPCQECSLAPFLKVLANAGSYGIFGEMNRHEQSKPMTVTVYGAFESPWETTTSAPELPGEYCFPPIAACITGAARLMLALLERCVTDLGGTWAFCDTDSMAIVADETGSLVPCAGGPHLTDDGRPAVRALTPHQVEAIRRRFDTLNPYDPVAVRDILKREYDGYCVAISAKRYALYHLDDSGHAVPDRVIDLIGEDVDADTWPGTA</sequence>
<evidence type="ECO:0000256" key="2">
    <source>
        <dbReference type="ARBA" id="ARBA00012417"/>
    </source>
</evidence>
<evidence type="ECO:0000259" key="9">
    <source>
        <dbReference type="Pfam" id="PF03175"/>
    </source>
</evidence>
<feature type="domain" description="DNA-directed DNA polymerase family B mitochondria/virus" evidence="9">
    <location>
        <begin position="261"/>
        <end position="366"/>
    </location>
</feature>
<keyword evidence="11" id="KW-1185">Reference proteome</keyword>
<evidence type="ECO:0000256" key="7">
    <source>
        <dbReference type="ARBA" id="ARBA00023125"/>
    </source>
</evidence>
<organism evidence="10 11">
    <name type="scientific">Tsukamurella soli</name>
    <dbReference type="NCBI Taxonomy" id="644556"/>
    <lineage>
        <taxon>Bacteria</taxon>
        <taxon>Bacillati</taxon>
        <taxon>Actinomycetota</taxon>
        <taxon>Actinomycetes</taxon>
        <taxon>Mycobacteriales</taxon>
        <taxon>Tsukamurellaceae</taxon>
        <taxon>Tsukamurella</taxon>
    </lineage>
</organism>
<evidence type="ECO:0000256" key="3">
    <source>
        <dbReference type="ARBA" id="ARBA00022679"/>
    </source>
</evidence>
<evidence type="ECO:0000313" key="11">
    <source>
        <dbReference type="Proteomes" id="UP001500635"/>
    </source>
</evidence>
<dbReference type="EMBL" id="BAABFR010000108">
    <property type="protein sequence ID" value="GAA4403405.1"/>
    <property type="molecule type" value="Genomic_DNA"/>
</dbReference>
<keyword evidence="3" id="KW-0808">Transferase</keyword>
<accession>A0ABP8KBI9</accession>
<name>A0ABP8KBI9_9ACTN</name>
<keyword evidence="6" id="KW-0239">DNA-directed DNA polymerase</keyword>
<comment type="similarity">
    <text evidence="1">Belongs to the DNA polymerase type-B family.</text>
</comment>
<protein>
    <recommendedName>
        <fullName evidence="2">DNA-directed DNA polymerase</fullName>
        <ecNumber evidence="2">2.7.7.7</ecNumber>
    </recommendedName>
</protein>
<evidence type="ECO:0000256" key="1">
    <source>
        <dbReference type="ARBA" id="ARBA00005755"/>
    </source>
</evidence>
<comment type="caution">
    <text evidence="10">The sequence shown here is derived from an EMBL/GenBank/DDBJ whole genome shotgun (WGS) entry which is preliminary data.</text>
</comment>
<dbReference type="SUPFAM" id="SSF56672">
    <property type="entry name" value="DNA/RNA polymerases"/>
    <property type="match status" value="1"/>
</dbReference>
<evidence type="ECO:0000256" key="6">
    <source>
        <dbReference type="ARBA" id="ARBA00022932"/>
    </source>
</evidence>
<reference evidence="11" key="1">
    <citation type="journal article" date="2019" name="Int. J. Syst. Evol. Microbiol.">
        <title>The Global Catalogue of Microorganisms (GCM) 10K type strain sequencing project: providing services to taxonomists for standard genome sequencing and annotation.</title>
        <authorList>
            <consortium name="The Broad Institute Genomics Platform"/>
            <consortium name="The Broad Institute Genome Sequencing Center for Infectious Disease"/>
            <person name="Wu L."/>
            <person name="Ma J."/>
        </authorList>
    </citation>
    <scope>NUCLEOTIDE SEQUENCE [LARGE SCALE GENOMIC DNA]</scope>
    <source>
        <strain evidence="11">JCM 17688</strain>
    </source>
</reference>
<comment type="catalytic activity">
    <reaction evidence="8">
        <text>DNA(n) + a 2'-deoxyribonucleoside 5'-triphosphate = DNA(n+1) + diphosphate</text>
        <dbReference type="Rhea" id="RHEA:22508"/>
        <dbReference type="Rhea" id="RHEA-COMP:17339"/>
        <dbReference type="Rhea" id="RHEA-COMP:17340"/>
        <dbReference type="ChEBI" id="CHEBI:33019"/>
        <dbReference type="ChEBI" id="CHEBI:61560"/>
        <dbReference type="ChEBI" id="CHEBI:173112"/>
        <dbReference type="EC" id="2.7.7.7"/>
    </reaction>
</comment>
<dbReference type="InterPro" id="IPR004868">
    <property type="entry name" value="DNA-dir_DNA_pol_B_mt/vir"/>
</dbReference>
<proteinExistence type="inferred from homology"/>
<dbReference type="InterPro" id="IPR043502">
    <property type="entry name" value="DNA/RNA_pol_sf"/>
</dbReference>
<gene>
    <name evidence="10" type="ORF">GCM10023147_44840</name>
</gene>
<evidence type="ECO:0000313" key="10">
    <source>
        <dbReference type="EMBL" id="GAA4403405.1"/>
    </source>
</evidence>
<dbReference type="EC" id="2.7.7.7" evidence="2"/>
<dbReference type="InterPro" id="IPR023211">
    <property type="entry name" value="DNA_pol_palm_dom_sf"/>
</dbReference>
<keyword evidence="5" id="KW-0235">DNA replication</keyword>
<evidence type="ECO:0000256" key="4">
    <source>
        <dbReference type="ARBA" id="ARBA00022695"/>
    </source>
</evidence>
<evidence type="ECO:0000256" key="8">
    <source>
        <dbReference type="ARBA" id="ARBA00049244"/>
    </source>
</evidence>
<keyword evidence="4" id="KW-0548">Nucleotidyltransferase</keyword>
<dbReference type="Gene3D" id="3.90.1600.10">
    <property type="entry name" value="Palm domain of DNA polymerase"/>
    <property type="match status" value="1"/>
</dbReference>
<evidence type="ECO:0000256" key="5">
    <source>
        <dbReference type="ARBA" id="ARBA00022705"/>
    </source>
</evidence>